<accession>A0AAQ3MDP4</accession>
<proteinExistence type="predicted"/>
<keyword evidence="2" id="KW-1185">Reference proteome</keyword>
<reference evidence="1 2" key="1">
    <citation type="journal article" date="2023" name="Life. Sci Alliance">
        <title>Evolutionary insights into 3D genome organization and epigenetic landscape of Vigna mungo.</title>
        <authorList>
            <person name="Junaid A."/>
            <person name="Singh B."/>
            <person name="Bhatia S."/>
        </authorList>
    </citation>
    <scope>NUCLEOTIDE SEQUENCE [LARGE SCALE GENOMIC DNA]</scope>
    <source>
        <strain evidence="1">Urdbean</strain>
    </source>
</reference>
<name>A0AAQ3MDP4_VIGMU</name>
<sequence>MLKLQTESSLYTEEKKVKTGIIGWQQIWYISSLISRSNSSYRVSSCILTPLSPNTCTRASSIYKTSYATISEKLGPRLFFSTSLTILKGTGATRSCNEDKVDEYSVGSTFCAATNCPAFT</sequence>
<gene>
    <name evidence="1" type="ORF">V8G54_034749</name>
</gene>
<evidence type="ECO:0000313" key="1">
    <source>
        <dbReference type="EMBL" id="WVY89235.1"/>
    </source>
</evidence>
<dbReference type="Proteomes" id="UP001374535">
    <property type="component" value="Chromosome 11"/>
</dbReference>
<dbReference type="EMBL" id="CP144690">
    <property type="protein sequence ID" value="WVY89235.1"/>
    <property type="molecule type" value="Genomic_DNA"/>
</dbReference>
<protein>
    <submittedName>
        <fullName evidence="1">Uncharacterized protein</fullName>
    </submittedName>
</protein>
<organism evidence="1 2">
    <name type="scientific">Vigna mungo</name>
    <name type="common">Black gram</name>
    <name type="synonym">Phaseolus mungo</name>
    <dbReference type="NCBI Taxonomy" id="3915"/>
    <lineage>
        <taxon>Eukaryota</taxon>
        <taxon>Viridiplantae</taxon>
        <taxon>Streptophyta</taxon>
        <taxon>Embryophyta</taxon>
        <taxon>Tracheophyta</taxon>
        <taxon>Spermatophyta</taxon>
        <taxon>Magnoliopsida</taxon>
        <taxon>eudicotyledons</taxon>
        <taxon>Gunneridae</taxon>
        <taxon>Pentapetalae</taxon>
        <taxon>rosids</taxon>
        <taxon>fabids</taxon>
        <taxon>Fabales</taxon>
        <taxon>Fabaceae</taxon>
        <taxon>Papilionoideae</taxon>
        <taxon>50 kb inversion clade</taxon>
        <taxon>NPAAA clade</taxon>
        <taxon>indigoferoid/millettioid clade</taxon>
        <taxon>Phaseoleae</taxon>
        <taxon>Vigna</taxon>
    </lineage>
</organism>
<evidence type="ECO:0000313" key="2">
    <source>
        <dbReference type="Proteomes" id="UP001374535"/>
    </source>
</evidence>
<dbReference type="AlphaFoldDB" id="A0AAQ3MDP4"/>